<feature type="domain" description="STAS" evidence="2">
    <location>
        <begin position="7"/>
        <end position="107"/>
    </location>
</feature>
<dbReference type="AlphaFoldDB" id="A0A1J5Q2E8"/>
<dbReference type="SUPFAM" id="SSF52091">
    <property type="entry name" value="SpoIIaa-like"/>
    <property type="match status" value="1"/>
</dbReference>
<dbReference type="PANTHER" id="PTHR33495:SF15">
    <property type="entry name" value="STAS DOMAIN-CONTAINING PROTEIN"/>
    <property type="match status" value="1"/>
</dbReference>
<dbReference type="NCBIfam" id="TIGR00377">
    <property type="entry name" value="ant_ant_sig"/>
    <property type="match status" value="1"/>
</dbReference>
<dbReference type="InterPro" id="IPR002645">
    <property type="entry name" value="STAS_dom"/>
</dbReference>
<dbReference type="Gene3D" id="3.30.750.24">
    <property type="entry name" value="STAS domain"/>
    <property type="match status" value="1"/>
</dbReference>
<dbReference type="PANTHER" id="PTHR33495">
    <property type="entry name" value="ANTI-SIGMA FACTOR ANTAGONIST TM_1081-RELATED-RELATED"/>
    <property type="match status" value="1"/>
</dbReference>
<comment type="similarity">
    <text evidence="1">Belongs to the anti-sigma-factor antagonist family.</text>
</comment>
<name>A0A1J5Q2E8_9ZZZZ</name>
<protein>
    <submittedName>
        <fullName evidence="3">Putative anti-sigma factor antagonist</fullName>
    </submittedName>
</protein>
<accession>A0A1J5Q2E8</accession>
<organism evidence="3">
    <name type="scientific">mine drainage metagenome</name>
    <dbReference type="NCBI Taxonomy" id="410659"/>
    <lineage>
        <taxon>unclassified sequences</taxon>
        <taxon>metagenomes</taxon>
        <taxon>ecological metagenomes</taxon>
    </lineage>
</organism>
<evidence type="ECO:0000313" key="3">
    <source>
        <dbReference type="EMBL" id="OIQ74036.1"/>
    </source>
</evidence>
<dbReference type="Pfam" id="PF13466">
    <property type="entry name" value="STAS_2"/>
    <property type="match status" value="1"/>
</dbReference>
<dbReference type="PROSITE" id="PS50801">
    <property type="entry name" value="STAS"/>
    <property type="match status" value="1"/>
</dbReference>
<dbReference type="InterPro" id="IPR058548">
    <property type="entry name" value="MlaB-like_STAS"/>
</dbReference>
<dbReference type="InterPro" id="IPR036513">
    <property type="entry name" value="STAS_dom_sf"/>
</dbReference>
<reference evidence="3" key="1">
    <citation type="submission" date="2016-10" db="EMBL/GenBank/DDBJ databases">
        <title>Sequence of Gallionella enrichment culture.</title>
        <authorList>
            <person name="Poehlein A."/>
            <person name="Muehling M."/>
            <person name="Daniel R."/>
        </authorList>
    </citation>
    <scope>NUCLEOTIDE SEQUENCE</scope>
</reference>
<sequence length="107" mass="11845">MNMGYIMKFATDARRDIAVIAPGTRFDFSTHREFRNAYETAMATPGVRAIHVDLKDVAYLDSSALGMLLLLKEKAEVHGQSVALVNSHGTVRDILDVANFNKLFSIS</sequence>
<evidence type="ECO:0000259" key="2">
    <source>
        <dbReference type="PROSITE" id="PS50801"/>
    </source>
</evidence>
<dbReference type="GO" id="GO:0043856">
    <property type="term" value="F:anti-sigma factor antagonist activity"/>
    <property type="evidence" value="ECO:0007669"/>
    <property type="project" value="InterPro"/>
</dbReference>
<dbReference type="CDD" id="cd07043">
    <property type="entry name" value="STAS_anti-anti-sigma_factors"/>
    <property type="match status" value="1"/>
</dbReference>
<dbReference type="EMBL" id="MLJW01002647">
    <property type="protein sequence ID" value="OIQ74036.1"/>
    <property type="molecule type" value="Genomic_DNA"/>
</dbReference>
<gene>
    <name evidence="3" type="ORF">GALL_443230</name>
</gene>
<evidence type="ECO:0000256" key="1">
    <source>
        <dbReference type="ARBA" id="ARBA00009013"/>
    </source>
</evidence>
<comment type="caution">
    <text evidence="3">The sequence shown here is derived from an EMBL/GenBank/DDBJ whole genome shotgun (WGS) entry which is preliminary data.</text>
</comment>
<proteinExistence type="inferred from homology"/>
<dbReference type="InterPro" id="IPR003658">
    <property type="entry name" value="Anti-sigma_ant"/>
</dbReference>